<dbReference type="WBParaSite" id="PSAMB.scaffold6475size9403.g28572.t1">
    <property type="protein sequence ID" value="PSAMB.scaffold6475size9403.g28572.t1"/>
    <property type="gene ID" value="PSAMB.scaffold6475size9403.g28572"/>
</dbReference>
<feature type="region of interest" description="Disordered" evidence="1">
    <location>
        <begin position="19"/>
        <end position="44"/>
    </location>
</feature>
<protein>
    <submittedName>
        <fullName evidence="3">Uncharacterized protein</fullName>
    </submittedName>
</protein>
<organism evidence="2 3">
    <name type="scientific">Plectus sambesii</name>
    <dbReference type="NCBI Taxonomy" id="2011161"/>
    <lineage>
        <taxon>Eukaryota</taxon>
        <taxon>Metazoa</taxon>
        <taxon>Ecdysozoa</taxon>
        <taxon>Nematoda</taxon>
        <taxon>Chromadorea</taxon>
        <taxon>Plectida</taxon>
        <taxon>Plectina</taxon>
        <taxon>Plectoidea</taxon>
        <taxon>Plectidae</taxon>
        <taxon>Plectus</taxon>
    </lineage>
</organism>
<name>A0A914X5S9_9BILA</name>
<sequence>MWRSVIGVIDRAACPATPRRQLATSGCTHKKYRPPRRPAPPWVARTDGGLVLAVDDGDESAVERSPSAVQSRIHIGGNGCANHWSTRRRRSAAGIADDQYRLSPQFSSPEPAAALYADF</sequence>
<dbReference type="Proteomes" id="UP000887566">
    <property type="component" value="Unplaced"/>
</dbReference>
<evidence type="ECO:0000256" key="1">
    <source>
        <dbReference type="SAM" id="MobiDB-lite"/>
    </source>
</evidence>
<proteinExistence type="predicted"/>
<reference evidence="3" key="1">
    <citation type="submission" date="2022-11" db="UniProtKB">
        <authorList>
            <consortium name="WormBaseParasite"/>
        </authorList>
    </citation>
    <scope>IDENTIFICATION</scope>
</reference>
<accession>A0A914X5S9</accession>
<evidence type="ECO:0000313" key="2">
    <source>
        <dbReference type="Proteomes" id="UP000887566"/>
    </source>
</evidence>
<evidence type="ECO:0000313" key="3">
    <source>
        <dbReference type="WBParaSite" id="PSAMB.scaffold6475size9403.g28572.t1"/>
    </source>
</evidence>
<dbReference type="AlphaFoldDB" id="A0A914X5S9"/>
<keyword evidence="2" id="KW-1185">Reference proteome</keyword>